<evidence type="ECO:0000256" key="5">
    <source>
        <dbReference type="ARBA" id="ARBA00022781"/>
    </source>
</evidence>
<evidence type="ECO:0000256" key="8">
    <source>
        <dbReference type="ARBA" id="ARBA00023196"/>
    </source>
</evidence>
<evidence type="ECO:0000313" key="11">
    <source>
        <dbReference type="EMBL" id="HIZ48287.1"/>
    </source>
</evidence>
<proteinExistence type="inferred from homology"/>
<dbReference type="PROSITE" id="PS00153">
    <property type="entry name" value="ATPASE_GAMMA"/>
    <property type="match status" value="1"/>
</dbReference>
<evidence type="ECO:0000256" key="7">
    <source>
        <dbReference type="ARBA" id="ARBA00023136"/>
    </source>
</evidence>
<reference evidence="11" key="2">
    <citation type="submission" date="2021-04" db="EMBL/GenBank/DDBJ databases">
        <authorList>
            <person name="Gilroy R."/>
        </authorList>
    </citation>
    <scope>NUCLEOTIDE SEQUENCE</scope>
    <source>
        <strain evidence="11">3436</strain>
    </source>
</reference>
<dbReference type="EMBL" id="DXBO01000092">
    <property type="protein sequence ID" value="HIZ48287.1"/>
    <property type="molecule type" value="Genomic_DNA"/>
</dbReference>
<dbReference type="GO" id="GO:0005524">
    <property type="term" value="F:ATP binding"/>
    <property type="evidence" value="ECO:0007669"/>
    <property type="project" value="UniProtKB-UniRule"/>
</dbReference>
<dbReference type="CDD" id="cd12151">
    <property type="entry name" value="F1-ATPase_gamma"/>
    <property type="match status" value="1"/>
</dbReference>
<sequence length="282" mass="31573">MAGSMKEIKLRIRSVESTMQITKAMQLVASSKLRRAKERVEHSRPYFETLYTTLFDIAAADMHFDSPYLAKRDTRRRLYIVIAGDRGLAGGYNNNILKMVEADAAGESYTVLPIGKKAVEFFARRSVPMLTQSFAEAGDLSVSDCFEISRLICKKFIGDEFDEIRLCFTQFVSMLTQTATILPILPFDAPRPKRERQTLMLYEPDSTTVFDSIIPEYLAGVVYGALCESVASEQGARRMAMDAATKNAGEMIEHLNLYYNRARQAAITQEITEIVAGANAES</sequence>
<dbReference type="GO" id="GO:0046933">
    <property type="term" value="F:proton-transporting ATP synthase activity, rotational mechanism"/>
    <property type="evidence" value="ECO:0007669"/>
    <property type="project" value="UniProtKB-UniRule"/>
</dbReference>
<dbReference type="NCBIfam" id="TIGR01146">
    <property type="entry name" value="ATPsyn_F1gamma"/>
    <property type="match status" value="1"/>
</dbReference>
<comment type="subcellular location">
    <subcellularLocation>
        <location evidence="10">Cell membrane</location>
        <topology evidence="10">Peripheral membrane protein</topology>
    </subcellularLocation>
    <subcellularLocation>
        <location evidence="2">Membrane</location>
        <topology evidence="2">Peripheral membrane protein</topology>
    </subcellularLocation>
</comment>
<gene>
    <name evidence="10 11" type="primary">atpG</name>
    <name evidence="11" type="ORF">H9810_06185</name>
</gene>
<evidence type="ECO:0000256" key="1">
    <source>
        <dbReference type="ARBA" id="ARBA00003456"/>
    </source>
</evidence>
<evidence type="ECO:0000256" key="3">
    <source>
        <dbReference type="ARBA" id="ARBA00007681"/>
    </source>
</evidence>
<comment type="similarity">
    <text evidence="3 10">Belongs to the ATPase gamma chain family.</text>
</comment>
<dbReference type="AlphaFoldDB" id="A0A9D2F3B4"/>
<reference evidence="11" key="1">
    <citation type="journal article" date="2021" name="PeerJ">
        <title>Extensive microbial diversity within the chicken gut microbiome revealed by metagenomics and culture.</title>
        <authorList>
            <person name="Gilroy R."/>
            <person name="Ravi A."/>
            <person name="Getino M."/>
            <person name="Pursley I."/>
            <person name="Horton D.L."/>
            <person name="Alikhan N.F."/>
            <person name="Baker D."/>
            <person name="Gharbi K."/>
            <person name="Hall N."/>
            <person name="Watson M."/>
            <person name="Adriaenssens E.M."/>
            <person name="Foster-Nyarko E."/>
            <person name="Jarju S."/>
            <person name="Secka A."/>
            <person name="Antonio M."/>
            <person name="Oren A."/>
            <person name="Chaudhuri R.R."/>
            <person name="La Ragione R."/>
            <person name="Hildebrand F."/>
            <person name="Pallen M.J."/>
        </authorList>
    </citation>
    <scope>NUCLEOTIDE SEQUENCE</scope>
    <source>
        <strain evidence="11">3436</strain>
    </source>
</reference>
<dbReference type="GO" id="GO:0045259">
    <property type="term" value="C:proton-transporting ATP synthase complex"/>
    <property type="evidence" value="ECO:0007669"/>
    <property type="project" value="UniProtKB-KW"/>
</dbReference>
<keyword evidence="8 10" id="KW-0139">CF(1)</keyword>
<keyword evidence="10" id="KW-1003">Cell membrane</keyword>
<dbReference type="Gene3D" id="1.10.287.80">
    <property type="entry name" value="ATP synthase, gamma subunit, helix hairpin domain"/>
    <property type="match status" value="1"/>
</dbReference>
<evidence type="ECO:0000256" key="10">
    <source>
        <dbReference type="HAMAP-Rule" id="MF_00815"/>
    </source>
</evidence>
<accession>A0A9D2F3B4</accession>
<dbReference type="GO" id="GO:0042777">
    <property type="term" value="P:proton motive force-driven plasma membrane ATP synthesis"/>
    <property type="evidence" value="ECO:0007669"/>
    <property type="project" value="UniProtKB-UniRule"/>
</dbReference>
<comment type="subunit">
    <text evidence="10">F-type ATPases have 2 components, CF(1) - the catalytic core - and CF(0) - the membrane proton channel. CF(1) has five subunits: alpha(3), beta(3), gamma(1), delta(1), epsilon(1). CF(0) has three main subunits: a, b and c.</text>
</comment>
<keyword evidence="7 10" id="KW-0472">Membrane</keyword>
<dbReference type="Gene3D" id="3.40.1380.10">
    <property type="match status" value="1"/>
</dbReference>
<evidence type="ECO:0000256" key="9">
    <source>
        <dbReference type="ARBA" id="ARBA00023310"/>
    </source>
</evidence>
<keyword evidence="9 10" id="KW-0066">ATP synthesis</keyword>
<keyword evidence="4 10" id="KW-0813">Transport</keyword>
<dbReference type="HAMAP" id="MF_00815">
    <property type="entry name" value="ATP_synth_gamma_bact"/>
    <property type="match status" value="1"/>
</dbReference>
<dbReference type="PANTHER" id="PTHR11693:SF22">
    <property type="entry name" value="ATP SYNTHASE SUBUNIT GAMMA, MITOCHONDRIAL"/>
    <property type="match status" value="1"/>
</dbReference>
<dbReference type="InterPro" id="IPR023632">
    <property type="entry name" value="ATP_synth_F1_gsu_CS"/>
</dbReference>
<dbReference type="GO" id="GO:0005886">
    <property type="term" value="C:plasma membrane"/>
    <property type="evidence" value="ECO:0007669"/>
    <property type="project" value="UniProtKB-SubCell"/>
</dbReference>
<protein>
    <recommendedName>
        <fullName evidence="10">ATP synthase gamma chain</fullName>
    </recommendedName>
    <alternativeName>
        <fullName evidence="10">ATP synthase F1 sector gamma subunit</fullName>
    </alternativeName>
    <alternativeName>
        <fullName evidence="10">F-ATPase gamma subunit</fullName>
    </alternativeName>
</protein>
<comment type="caution">
    <text evidence="11">The sequence shown here is derived from an EMBL/GenBank/DDBJ whole genome shotgun (WGS) entry which is preliminary data.</text>
</comment>
<dbReference type="InterPro" id="IPR035968">
    <property type="entry name" value="ATP_synth_F1_ATPase_gsu"/>
</dbReference>
<organism evidence="11 12">
    <name type="scientific">Candidatus Gemmiger excrementavium</name>
    <dbReference type="NCBI Taxonomy" id="2838608"/>
    <lineage>
        <taxon>Bacteria</taxon>
        <taxon>Bacillati</taxon>
        <taxon>Bacillota</taxon>
        <taxon>Clostridia</taxon>
        <taxon>Eubacteriales</taxon>
        <taxon>Gemmiger</taxon>
    </lineage>
</organism>
<dbReference type="Pfam" id="PF00231">
    <property type="entry name" value="ATP-synt"/>
    <property type="match status" value="1"/>
</dbReference>
<evidence type="ECO:0000256" key="2">
    <source>
        <dbReference type="ARBA" id="ARBA00004170"/>
    </source>
</evidence>
<dbReference type="InterPro" id="IPR000131">
    <property type="entry name" value="ATP_synth_F1_gsu"/>
</dbReference>
<dbReference type="Proteomes" id="UP000824031">
    <property type="component" value="Unassembled WGS sequence"/>
</dbReference>
<evidence type="ECO:0000256" key="4">
    <source>
        <dbReference type="ARBA" id="ARBA00022448"/>
    </source>
</evidence>
<dbReference type="FunFam" id="1.10.287.80:FF:000001">
    <property type="entry name" value="ATP synthase gamma chain"/>
    <property type="match status" value="1"/>
</dbReference>
<evidence type="ECO:0000256" key="6">
    <source>
        <dbReference type="ARBA" id="ARBA00023065"/>
    </source>
</evidence>
<dbReference type="PANTHER" id="PTHR11693">
    <property type="entry name" value="ATP SYNTHASE GAMMA CHAIN"/>
    <property type="match status" value="1"/>
</dbReference>
<name>A0A9D2F3B4_9FIRM</name>
<evidence type="ECO:0000313" key="12">
    <source>
        <dbReference type="Proteomes" id="UP000824031"/>
    </source>
</evidence>
<comment type="function">
    <text evidence="1 10">Produces ATP from ADP in the presence of a proton gradient across the membrane. The gamma chain is believed to be important in regulating ATPase activity and the flow of protons through the CF(0) complex.</text>
</comment>
<dbReference type="SUPFAM" id="SSF52943">
    <property type="entry name" value="ATP synthase (F1-ATPase), gamma subunit"/>
    <property type="match status" value="1"/>
</dbReference>
<keyword evidence="6 10" id="KW-0406">Ion transport</keyword>
<dbReference type="PRINTS" id="PR00126">
    <property type="entry name" value="ATPASEGAMMA"/>
</dbReference>
<keyword evidence="5 10" id="KW-0375">Hydrogen ion transport</keyword>